<dbReference type="Pfam" id="PF08245">
    <property type="entry name" value="Mur_ligase_M"/>
    <property type="match status" value="1"/>
</dbReference>
<dbReference type="GO" id="GO:0009252">
    <property type="term" value="P:peptidoglycan biosynthetic process"/>
    <property type="evidence" value="ECO:0007669"/>
    <property type="project" value="UniProtKB-UniRule"/>
</dbReference>
<keyword evidence="7 14" id="KW-0547">Nucleotide-binding</keyword>
<keyword evidence="10 14" id="KW-0573">Peptidoglycan synthesis</keyword>
<dbReference type="InterPro" id="IPR036615">
    <property type="entry name" value="Mur_ligase_C_dom_sf"/>
</dbReference>
<comment type="catalytic activity">
    <reaction evidence="13 14">
        <text>UDP-N-acetyl-alpha-D-muramate + L-alanine + ATP = UDP-N-acetyl-alpha-D-muramoyl-L-alanine + ADP + phosphate + H(+)</text>
        <dbReference type="Rhea" id="RHEA:23372"/>
        <dbReference type="ChEBI" id="CHEBI:15378"/>
        <dbReference type="ChEBI" id="CHEBI:30616"/>
        <dbReference type="ChEBI" id="CHEBI:43474"/>
        <dbReference type="ChEBI" id="CHEBI:57972"/>
        <dbReference type="ChEBI" id="CHEBI:70757"/>
        <dbReference type="ChEBI" id="CHEBI:83898"/>
        <dbReference type="ChEBI" id="CHEBI:456216"/>
        <dbReference type="EC" id="6.3.2.8"/>
    </reaction>
</comment>
<dbReference type="InterPro" id="IPR000713">
    <property type="entry name" value="Mur_ligase_N"/>
</dbReference>
<dbReference type="Proteomes" id="UP000233654">
    <property type="component" value="Unassembled WGS sequence"/>
</dbReference>
<keyword evidence="11 14" id="KW-0131">Cell cycle</keyword>
<dbReference type="GO" id="GO:0005737">
    <property type="term" value="C:cytoplasm"/>
    <property type="evidence" value="ECO:0007669"/>
    <property type="project" value="UniProtKB-SubCell"/>
</dbReference>
<comment type="subcellular location">
    <subcellularLocation>
        <location evidence="1 14">Cytoplasm</location>
    </subcellularLocation>
</comment>
<dbReference type="GO" id="GO:0051301">
    <property type="term" value="P:cell division"/>
    <property type="evidence" value="ECO:0007669"/>
    <property type="project" value="UniProtKB-KW"/>
</dbReference>
<evidence type="ECO:0000256" key="1">
    <source>
        <dbReference type="ARBA" id="ARBA00004496"/>
    </source>
</evidence>
<dbReference type="Pfam" id="PF01225">
    <property type="entry name" value="Mur_ligase"/>
    <property type="match status" value="1"/>
</dbReference>
<evidence type="ECO:0000256" key="12">
    <source>
        <dbReference type="ARBA" id="ARBA00023316"/>
    </source>
</evidence>
<feature type="domain" description="Mur ligase central" evidence="18">
    <location>
        <begin position="126"/>
        <end position="308"/>
    </location>
</feature>
<dbReference type="EC" id="6.3.2.8" evidence="3 14"/>
<evidence type="ECO:0000256" key="13">
    <source>
        <dbReference type="ARBA" id="ARBA00047833"/>
    </source>
</evidence>
<evidence type="ECO:0000256" key="2">
    <source>
        <dbReference type="ARBA" id="ARBA00004752"/>
    </source>
</evidence>
<reference evidence="19 20" key="1">
    <citation type="journal article" date="2017" name="ISME J.">
        <title>Potential for microbial H2 and metal transformations associated with novel bacteria and archaea in deep terrestrial subsurface sediments.</title>
        <authorList>
            <person name="Hernsdorf A.W."/>
            <person name="Amano Y."/>
            <person name="Miyakawa K."/>
            <person name="Ise K."/>
            <person name="Suzuki Y."/>
            <person name="Anantharaman K."/>
            <person name="Probst A."/>
            <person name="Burstein D."/>
            <person name="Thomas B.C."/>
            <person name="Banfield J.F."/>
        </authorList>
    </citation>
    <scope>NUCLEOTIDE SEQUENCE [LARGE SCALE GENOMIC DNA]</scope>
    <source>
        <strain evidence="19">HGW-Actinobacteria-3</strain>
    </source>
</reference>
<organism evidence="19 20">
    <name type="scientific">Candidatus Anoxymicrobium japonicum</name>
    <dbReference type="NCBI Taxonomy" id="2013648"/>
    <lineage>
        <taxon>Bacteria</taxon>
        <taxon>Bacillati</taxon>
        <taxon>Actinomycetota</taxon>
        <taxon>Candidatus Geothermincolia</taxon>
        <taxon>Candidatus Geothermincolales</taxon>
        <taxon>Candidatus Anoxymicrobiaceae</taxon>
        <taxon>Candidatus Anoxymicrobium</taxon>
    </lineage>
</organism>
<dbReference type="NCBIfam" id="TIGR01082">
    <property type="entry name" value="murC"/>
    <property type="match status" value="1"/>
</dbReference>
<comment type="caution">
    <text evidence="19">The sequence shown here is derived from an EMBL/GenBank/DDBJ whole genome shotgun (WGS) entry which is preliminary data.</text>
</comment>
<comment type="similarity">
    <text evidence="14">Belongs to the MurCDEF family.</text>
</comment>
<keyword evidence="15" id="KW-0472">Membrane</keyword>
<keyword evidence="15" id="KW-1133">Transmembrane helix</keyword>
<evidence type="ECO:0000256" key="11">
    <source>
        <dbReference type="ARBA" id="ARBA00023306"/>
    </source>
</evidence>
<dbReference type="InterPro" id="IPR004101">
    <property type="entry name" value="Mur_ligase_C"/>
</dbReference>
<dbReference type="GO" id="GO:0071555">
    <property type="term" value="P:cell wall organization"/>
    <property type="evidence" value="ECO:0007669"/>
    <property type="project" value="UniProtKB-KW"/>
</dbReference>
<evidence type="ECO:0000259" key="17">
    <source>
        <dbReference type="Pfam" id="PF02875"/>
    </source>
</evidence>
<evidence type="ECO:0000256" key="6">
    <source>
        <dbReference type="ARBA" id="ARBA00022618"/>
    </source>
</evidence>
<dbReference type="GO" id="GO:0008763">
    <property type="term" value="F:UDP-N-acetylmuramate-L-alanine ligase activity"/>
    <property type="evidence" value="ECO:0007669"/>
    <property type="project" value="UniProtKB-UniRule"/>
</dbReference>
<feature type="domain" description="Mur ligase C-terminal" evidence="17">
    <location>
        <begin position="330"/>
        <end position="461"/>
    </location>
</feature>
<keyword evidence="6 14" id="KW-0132">Cell division</keyword>
<dbReference type="PANTHER" id="PTHR43445:SF3">
    <property type="entry name" value="UDP-N-ACETYLMURAMATE--L-ALANINE LIGASE"/>
    <property type="match status" value="1"/>
</dbReference>
<keyword evidence="12 14" id="KW-0961">Cell wall biogenesis/degradation</keyword>
<evidence type="ECO:0000256" key="8">
    <source>
        <dbReference type="ARBA" id="ARBA00022840"/>
    </source>
</evidence>
<dbReference type="InterPro" id="IPR005758">
    <property type="entry name" value="UDP-N-AcMur_Ala_ligase_MurC"/>
</dbReference>
<keyword evidence="15" id="KW-0812">Transmembrane</keyword>
<evidence type="ECO:0000256" key="7">
    <source>
        <dbReference type="ARBA" id="ARBA00022741"/>
    </source>
</evidence>
<evidence type="ECO:0000259" key="16">
    <source>
        <dbReference type="Pfam" id="PF01225"/>
    </source>
</evidence>
<feature type="domain" description="Mur ligase N-terminal catalytic" evidence="16">
    <location>
        <begin position="24"/>
        <end position="121"/>
    </location>
</feature>
<keyword evidence="4 14" id="KW-0963">Cytoplasm</keyword>
<dbReference type="PANTHER" id="PTHR43445">
    <property type="entry name" value="UDP-N-ACETYLMURAMATE--L-ALANINE LIGASE-RELATED"/>
    <property type="match status" value="1"/>
</dbReference>
<sequence>MRERGNMQEAQSIDPQRLRDGFAVYMIGAGGAGMSAIATVLIEMGCKVEGSDLKDSSYVRRLRDLGAAIGLGHRARNLGDCQVVVKSSAIRHDNPEVQEAQRRGIPIISRAQMLATIMAGRKGIAVAGTHGKTTTTAIVACVLKECGVDPSYLIGGELKEIGGNAHYGKGEFVVAEADESDGSLLCLRPEIAVLTNVDWDHTDYFDSLDGTATVFREFLDLLSREGFAVICGDDPTARGVGESFRASGRNVIFYGQAPDNNYRFEITSARAEGSAFRVMLGEEKLLDVTTRLPGVYNAYNSTAAFAVAHRLGFDLDDIARGMENCRGVRRRFELIGERSGVTVIDDYAHHPTEVKAVLDMAREITSGRVVVVFQPHRYSRTRMLHRLFGESFDGAGLVVVTDIFSAGEDPEPGVTGNLIADSICERDSSRDVVYIESRSELARGVVNMLEPGDVVITMGAGDITRCAREILDLLPEGEG</sequence>
<evidence type="ECO:0000313" key="20">
    <source>
        <dbReference type="Proteomes" id="UP000233654"/>
    </source>
</evidence>
<dbReference type="GO" id="GO:0008360">
    <property type="term" value="P:regulation of cell shape"/>
    <property type="evidence" value="ECO:0007669"/>
    <property type="project" value="UniProtKB-KW"/>
</dbReference>
<dbReference type="AlphaFoldDB" id="A0A2N3G816"/>
<evidence type="ECO:0000259" key="18">
    <source>
        <dbReference type="Pfam" id="PF08245"/>
    </source>
</evidence>
<dbReference type="GO" id="GO:0005524">
    <property type="term" value="F:ATP binding"/>
    <property type="evidence" value="ECO:0007669"/>
    <property type="project" value="UniProtKB-UniRule"/>
</dbReference>
<evidence type="ECO:0000256" key="10">
    <source>
        <dbReference type="ARBA" id="ARBA00022984"/>
    </source>
</evidence>
<keyword evidence="9 14" id="KW-0133">Cell shape</keyword>
<gene>
    <name evidence="14" type="primary">murC</name>
    <name evidence="19" type="ORF">CVT63_00415</name>
</gene>
<dbReference type="InterPro" id="IPR050061">
    <property type="entry name" value="MurCDEF_pg_biosynth"/>
</dbReference>
<dbReference type="InterPro" id="IPR013221">
    <property type="entry name" value="Mur_ligase_cen"/>
</dbReference>
<comment type="function">
    <text evidence="14">Cell wall formation.</text>
</comment>
<accession>A0A2N3G816</accession>
<dbReference type="Gene3D" id="3.90.190.20">
    <property type="entry name" value="Mur ligase, C-terminal domain"/>
    <property type="match status" value="1"/>
</dbReference>
<proteinExistence type="inferred from homology"/>
<dbReference type="InterPro" id="IPR036565">
    <property type="entry name" value="Mur-like_cat_sf"/>
</dbReference>
<feature type="binding site" evidence="14">
    <location>
        <begin position="128"/>
        <end position="134"/>
    </location>
    <ligand>
        <name>ATP</name>
        <dbReference type="ChEBI" id="CHEBI:30616"/>
    </ligand>
</feature>
<dbReference type="Pfam" id="PF02875">
    <property type="entry name" value="Mur_ligase_C"/>
    <property type="match status" value="1"/>
</dbReference>
<dbReference type="SUPFAM" id="SSF53244">
    <property type="entry name" value="MurD-like peptide ligases, peptide-binding domain"/>
    <property type="match status" value="1"/>
</dbReference>
<evidence type="ECO:0000313" key="19">
    <source>
        <dbReference type="EMBL" id="PKQ28867.1"/>
    </source>
</evidence>
<evidence type="ECO:0000256" key="9">
    <source>
        <dbReference type="ARBA" id="ARBA00022960"/>
    </source>
</evidence>
<keyword evidence="8 14" id="KW-0067">ATP-binding</keyword>
<evidence type="ECO:0000256" key="5">
    <source>
        <dbReference type="ARBA" id="ARBA00022598"/>
    </source>
</evidence>
<dbReference type="Gene3D" id="3.40.50.720">
    <property type="entry name" value="NAD(P)-binding Rossmann-like Domain"/>
    <property type="match status" value="1"/>
</dbReference>
<evidence type="ECO:0000256" key="15">
    <source>
        <dbReference type="SAM" id="Phobius"/>
    </source>
</evidence>
<dbReference type="HAMAP" id="MF_00046">
    <property type="entry name" value="MurC"/>
    <property type="match status" value="1"/>
</dbReference>
<dbReference type="UniPathway" id="UPA00219"/>
<comment type="pathway">
    <text evidence="2 14">Cell wall biogenesis; peptidoglycan biosynthesis.</text>
</comment>
<dbReference type="SUPFAM" id="SSF51984">
    <property type="entry name" value="MurCD N-terminal domain"/>
    <property type="match status" value="1"/>
</dbReference>
<protein>
    <recommendedName>
        <fullName evidence="3 14">UDP-N-acetylmuramate--L-alanine ligase</fullName>
        <ecNumber evidence="3 14">6.3.2.8</ecNumber>
    </recommendedName>
    <alternativeName>
        <fullName evidence="14">UDP-N-acetylmuramoyl-L-alanine synthetase</fullName>
    </alternativeName>
</protein>
<name>A0A2N3G816_9ACTN</name>
<evidence type="ECO:0000256" key="14">
    <source>
        <dbReference type="HAMAP-Rule" id="MF_00046"/>
    </source>
</evidence>
<dbReference type="Gene3D" id="3.40.1190.10">
    <property type="entry name" value="Mur-like, catalytic domain"/>
    <property type="match status" value="1"/>
</dbReference>
<dbReference type="SUPFAM" id="SSF53623">
    <property type="entry name" value="MurD-like peptide ligases, catalytic domain"/>
    <property type="match status" value="1"/>
</dbReference>
<feature type="transmembrane region" description="Helical" evidence="15">
    <location>
        <begin position="21"/>
        <end position="42"/>
    </location>
</feature>
<evidence type="ECO:0000256" key="3">
    <source>
        <dbReference type="ARBA" id="ARBA00012211"/>
    </source>
</evidence>
<keyword evidence="5 14" id="KW-0436">Ligase</keyword>
<dbReference type="EMBL" id="PHEX01000003">
    <property type="protein sequence ID" value="PKQ28867.1"/>
    <property type="molecule type" value="Genomic_DNA"/>
</dbReference>
<evidence type="ECO:0000256" key="4">
    <source>
        <dbReference type="ARBA" id="ARBA00022490"/>
    </source>
</evidence>